<proteinExistence type="predicted"/>
<evidence type="ECO:0008006" key="4">
    <source>
        <dbReference type="Google" id="ProtNLM"/>
    </source>
</evidence>
<accession>A0A518EQE3</accession>
<protein>
    <recommendedName>
        <fullName evidence="4">PilZ domain-containing protein</fullName>
    </recommendedName>
</protein>
<keyword evidence="3" id="KW-1185">Reference proteome</keyword>
<dbReference type="Proteomes" id="UP000320390">
    <property type="component" value="Chromosome"/>
</dbReference>
<feature type="compositionally biased region" description="Basic and acidic residues" evidence="1">
    <location>
        <begin position="1"/>
        <end position="27"/>
    </location>
</feature>
<organism evidence="2 3">
    <name type="scientific">Saltatorellus ferox</name>
    <dbReference type="NCBI Taxonomy" id="2528018"/>
    <lineage>
        <taxon>Bacteria</taxon>
        <taxon>Pseudomonadati</taxon>
        <taxon>Planctomycetota</taxon>
        <taxon>Planctomycetia</taxon>
        <taxon>Planctomycetia incertae sedis</taxon>
        <taxon>Saltatorellus</taxon>
    </lineage>
</organism>
<evidence type="ECO:0000256" key="1">
    <source>
        <dbReference type="SAM" id="MobiDB-lite"/>
    </source>
</evidence>
<sequence>MSFHDPEADVAAAERRSQTRNDSEQRGRISLQAGDVDVRVENESPAGLFVVLDEALEVDVRWQTDEGERRSRARLKRVTTLPGQQSGWGLELIGQERCA</sequence>
<name>A0A518EQE3_9BACT</name>
<dbReference type="RefSeq" id="WP_145196384.1">
    <property type="nucleotide sequence ID" value="NZ_CP036434.1"/>
</dbReference>
<dbReference type="EMBL" id="CP036434">
    <property type="protein sequence ID" value="QDV06314.1"/>
    <property type="molecule type" value="Genomic_DNA"/>
</dbReference>
<evidence type="ECO:0000313" key="2">
    <source>
        <dbReference type="EMBL" id="QDV06314.1"/>
    </source>
</evidence>
<feature type="region of interest" description="Disordered" evidence="1">
    <location>
        <begin position="1"/>
        <end position="30"/>
    </location>
</feature>
<reference evidence="2 3" key="1">
    <citation type="submission" date="2019-02" db="EMBL/GenBank/DDBJ databases">
        <title>Deep-cultivation of Planctomycetes and their phenomic and genomic characterization uncovers novel biology.</title>
        <authorList>
            <person name="Wiegand S."/>
            <person name="Jogler M."/>
            <person name="Boedeker C."/>
            <person name="Pinto D."/>
            <person name="Vollmers J."/>
            <person name="Rivas-Marin E."/>
            <person name="Kohn T."/>
            <person name="Peeters S.H."/>
            <person name="Heuer A."/>
            <person name="Rast P."/>
            <person name="Oberbeckmann S."/>
            <person name="Bunk B."/>
            <person name="Jeske O."/>
            <person name="Meyerdierks A."/>
            <person name="Storesund J.E."/>
            <person name="Kallscheuer N."/>
            <person name="Luecker S."/>
            <person name="Lage O.M."/>
            <person name="Pohl T."/>
            <person name="Merkel B.J."/>
            <person name="Hornburger P."/>
            <person name="Mueller R.-W."/>
            <person name="Bruemmer F."/>
            <person name="Labrenz M."/>
            <person name="Spormann A.M."/>
            <person name="Op den Camp H."/>
            <person name="Overmann J."/>
            <person name="Amann R."/>
            <person name="Jetten M.S.M."/>
            <person name="Mascher T."/>
            <person name="Medema M.H."/>
            <person name="Devos D.P."/>
            <person name="Kaster A.-K."/>
            <person name="Ovreas L."/>
            <person name="Rohde M."/>
            <person name="Galperin M.Y."/>
            <person name="Jogler C."/>
        </authorList>
    </citation>
    <scope>NUCLEOTIDE SEQUENCE [LARGE SCALE GENOMIC DNA]</scope>
    <source>
        <strain evidence="2 3">Poly30</strain>
    </source>
</reference>
<gene>
    <name evidence="2" type="ORF">Poly30_18230</name>
</gene>
<dbReference type="AlphaFoldDB" id="A0A518EQE3"/>
<evidence type="ECO:0000313" key="3">
    <source>
        <dbReference type="Proteomes" id="UP000320390"/>
    </source>
</evidence>